<accession>A0A1W2FYR6</accession>
<proteinExistence type="predicted"/>
<gene>
    <name evidence="1" type="ORF">SAMN05661093_10373</name>
</gene>
<name>A0A1W2FYR6_KIBAR</name>
<dbReference type="Proteomes" id="UP000192674">
    <property type="component" value="Unassembled WGS sequence"/>
</dbReference>
<keyword evidence="2" id="KW-1185">Reference proteome</keyword>
<dbReference type="EMBL" id="FWXV01000017">
    <property type="protein sequence ID" value="SMD26786.1"/>
    <property type="molecule type" value="Genomic_DNA"/>
</dbReference>
<dbReference type="AlphaFoldDB" id="A0A1W2FYR6"/>
<evidence type="ECO:0000313" key="2">
    <source>
        <dbReference type="Proteomes" id="UP000192674"/>
    </source>
</evidence>
<sequence length="55" mass="5964">MIVSTLHEVIRDLLPAFRLATILGNQGTAEVPFRVICALGLQESAVVAMVEGTRR</sequence>
<protein>
    <submittedName>
        <fullName evidence="1">Uncharacterized protein</fullName>
    </submittedName>
</protein>
<reference evidence="1 2" key="1">
    <citation type="submission" date="2017-04" db="EMBL/GenBank/DDBJ databases">
        <authorList>
            <person name="Afonso C.L."/>
            <person name="Miller P.J."/>
            <person name="Scott M.A."/>
            <person name="Spackman E."/>
            <person name="Goraichik I."/>
            <person name="Dimitrov K.M."/>
            <person name="Suarez D.L."/>
            <person name="Swayne D.E."/>
        </authorList>
    </citation>
    <scope>NUCLEOTIDE SEQUENCE [LARGE SCALE GENOMIC DNA]</scope>
    <source>
        <strain evidence="1 2">DSM 43828</strain>
    </source>
</reference>
<evidence type="ECO:0000313" key="1">
    <source>
        <dbReference type="EMBL" id="SMD26786.1"/>
    </source>
</evidence>
<organism evidence="1 2">
    <name type="scientific">Kibdelosporangium aridum</name>
    <dbReference type="NCBI Taxonomy" id="2030"/>
    <lineage>
        <taxon>Bacteria</taxon>
        <taxon>Bacillati</taxon>
        <taxon>Actinomycetota</taxon>
        <taxon>Actinomycetes</taxon>
        <taxon>Pseudonocardiales</taxon>
        <taxon>Pseudonocardiaceae</taxon>
        <taxon>Kibdelosporangium</taxon>
    </lineage>
</organism>